<name>A0ABU8WKZ7_9BURK</name>
<dbReference type="InterPro" id="IPR011042">
    <property type="entry name" value="6-blade_b-propeller_TolB-like"/>
</dbReference>
<keyword evidence="4" id="KW-1185">Reference proteome</keyword>
<dbReference type="Pfam" id="PF08450">
    <property type="entry name" value="SGL"/>
    <property type="match status" value="1"/>
</dbReference>
<evidence type="ECO:0000313" key="4">
    <source>
        <dbReference type="Proteomes" id="UP001385892"/>
    </source>
</evidence>
<dbReference type="EMBL" id="JBBKZT010000007">
    <property type="protein sequence ID" value="MEJ8848216.1"/>
    <property type="molecule type" value="Genomic_DNA"/>
</dbReference>
<evidence type="ECO:0000256" key="1">
    <source>
        <dbReference type="ARBA" id="ARBA00022801"/>
    </source>
</evidence>
<comment type="caution">
    <text evidence="3">The sequence shown here is derived from an EMBL/GenBank/DDBJ whole genome shotgun (WGS) entry which is preliminary data.</text>
</comment>
<dbReference type="InterPro" id="IPR051262">
    <property type="entry name" value="SMP-30/CGR1_Lactonase"/>
</dbReference>
<protein>
    <submittedName>
        <fullName evidence="3">SMP-30/gluconolactonase/LRE family protein</fullName>
    </submittedName>
</protein>
<accession>A0ABU8WKZ7</accession>
<gene>
    <name evidence="3" type="ORF">WKW82_16270</name>
</gene>
<sequence>MLQIQPSESNTLSYLDSTRCLAPLPFCERDLPTAIAEPWFKVGDSSVALEGPAFDRQGNLLFVDVYGGRVLRLSPQRELTRLFVEKDLHPAGIAIHKDGRIFVACVGPINASGQFDAGSVIALDADGGNRQTIVPPEAGHVVDDLVFDRAGGFYFTDFRGTSTEATGGLFYVTPDHSEIVPVLPHMCAANGVALSPDDKVVWATEYCANRLHRVELASPGVRARGGVSVPYTFAGRAPDSMRTDADGNAYVALNWQARVLVLSPFGIPIGQILLPGREENKYLKSTSLALVPGSRDLVIVARDVVRGEGAMIFTARGLALGFPLFSHQ</sequence>
<dbReference type="RefSeq" id="WP_340343351.1">
    <property type="nucleotide sequence ID" value="NZ_JBBKZT010000007.1"/>
</dbReference>
<dbReference type="SUPFAM" id="SSF63829">
    <property type="entry name" value="Calcium-dependent phosphotriesterase"/>
    <property type="match status" value="1"/>
</dbReference>
<dbReference type="PANTHER" id="PTHR47572:SF4">
    <property type="entry name" value="LACTONASE DRP35"/>
    <property type="match status" value="1"/>
</dbReference>
<dbReference type="Proteomes" id="UP001385892">
    <property type="component" value="Unassembled WGS sequence"/>
</dbReference>
<dbReference type="InterPro" id="IPR013658">
    <property type="entry name" value="SGL"/>
</dbReference>
<organism evidence="3 4">
    <name type="scientific">Variovorax rhizosphaerae</name>
    <dbReference type="NCBI Taxonomy" id="1836200"/>
    <lineage>
        <taxon>Bacteria</taxon>
        <taxon>Pseudomonadati</taxon>
        <taxon>Pseudomonadota</taxon>
        <taxon>Betaproteobacteria</taxon>
        <taxon>Burkholderiales</taxon>
        <taxon>Comamonadaceae</taxon>
        <taxon>Variovorax</taxon>
    </lineage>
</organism>
<evidence type="ECO:0000313" key="3">
    <source>
        <dbReference type="EMBL" id="MEJ8848216.1"/>
    </source>
</evidence>
<reference evidence="3 4" key="1">
    <citation type="submission" date="2024-03" db="EMBL/GenBank/DDBJ databases">
        <title>Novel species of the genus Variovorax.</title>
        <authorList>
            <person name="Liu Q."/>
            <person name="Xin Y.-H."/>
        </authorList>
    </citation>
    <scope>NUCLEOTIDE SEQUENCE [LARGE SCALE GENOMIC DNA]</scope>
    <source>
        <strain evidence="3 4">KACC 18900</strain>
    </source>
</reference>
<evidence type="ECO:0000259" key="2">
    <source>
        <dbReference type="Pfam" id="PF08450"/>
    </source>
</evidence>
<keyword evidence="1" id="KW-0378">Hydrolase</keyword>
<proteinExistence type="predicted"/>
<dbReference type="PANTHER" id="PTHR47572">
    <property type="entry name" value="LIPOPROTEIN-RELATED"/>
    <property type="match status" value="1"/>
</dbReference>
<feature type="domain" description="SMP-30/Gluconolactonase/LRE-like region" evidence="2">
    <location>
        <begin position="50"/>
        <end position="277"/>
    </location>
</feature>
<dbReference type="Gene3D" id="2.120.10.30">
    <property type="entry name" value="TolB, C-terminal domain"/>
    <property type="match status" value="1"/>
</dbReference>